<evidence type="ECO:0000313" key="1">
    <source>
        <dbReference type="EMBL" id="KAK3788586.1"/>
    </source>
</evidence>
<dbReference type="Proteomes" id="UP001283361">
    <property type="component" value="Unassembled WGS sequence"/>
</dbReference>
<keyword evidence="2" id="KW-1185">Reference proteome</keyword>
<dbReference type="AlphaFoldDB" id="A0AAE1AJY7"/>
<sequence length="124" mass="14898">MFAIVRGFRQSWGEFETENLMFWEGLSATEWTQVGLDGQRHRACFRYNYNRVRGRWCLKDLKNLEGWTGHPKEKRLRHRKLQYGLPMEQGTRIDKMMYTLILTFLKPNFSLFPHSIDIPLFVGR</sequence>
<proteinExistence type="predicted"/>
<name>A0AAE1AJY7_9GAST</name>
<comment type="caution">
    <text evidence="1">The sequence shown here is derived from an EMBL/GenBank/DDBJ whole genome shotgun (WGS) entry which is preliminary data.</text>
</comment>
<gene>
    <name evidence="1" type="ORF">RRG08_031242</name>
</gene>
<reference evidence="1" key="1">
    <citation type="journal article" date="2023" name="G3 (Bethesda)">
        <title>A reference genome for the long-term kleptoplast-retaining sea slug Elysia crispata morphotype clarki.</title>
        <authorList>
            <person name="Eastman K.E."/>
            <person name="Pendleton A.L."/>
            <person name="Shaikh M.A."/>
            <person name="Suttiyut T."/>
            <person name="Ogas R."/>
            <person name="Tomko P."/>
            <person name="Gavelis G."/>
            <person name="Widhalm J.R."/>
            <person name="Wisecaver J.H."/>
        </authorList>
    </citation>
    <scope>NUCLEOTIDE SEQUENCE</scope>
    <source>
        <strain evidence="1">ECLA1</strain>
    </source>
</reference>
<accession>A0AAE1AJY7</accession>
<evidence type="ECO:0000313" key="2">
    <source>
        <dbReference type="Proteomes" id="UP001283361"/>
    </source>
</evidence>
<organism evidence="1 2">
    <name type="scientific">Elysia crispata</name>
    <name type="common">lettuce slug</name>
    <dbReference type="NCBI Taxonomy" id="231223"/>
    <lineage>
        <taxon>Eukaryota</taxon>
        <taxon>Metazoa</taxon>
        <taxon>Spiralia</taxon>
        <taxon>Lophotrochozoa</taxon>
        <taxon>Mollusca</taxon>
        <taxon>Gastropoda</taxon>
        <taxon>Heterobranchia</taxon>
        <taxon>Euthyneura</taxon>
        <taxon>Panpulmonata</taxon>
        <taxon>Sacoglossa</taxon>
        <taxon>Placobranchoidea</taxon>
        <taxon>Plakobranchidae</taxon>
        <taxon>Elysia</taxon>
    </lineage>
</organism>
<protein>
    <submittedName>
        <fullName evidence="1">Uncharacterized protein</fullName>
    </submittedName>
</protein>
<dbReference type="EMBL" id="JAWDGP010001753">
    <property type="protein sequence ID" value="KAK3788586.1"/>
    <property type="molecule type" value="Genomic_DNA"/>
</dbReference>